<evidence type="ECO:0000313" key="3">
    <source>
        <dbReference type="Proteomes" id="UP000323522"/>
    </source>
</evidence>
<evidence type="ECO:0000313" key="4">
    <source>
        <dbReference type="Proteomes" id="UP001549111"/>
    </source>
</evidence>
<dbReference type="KEGG" id="snn:EWH46_02555"/>
<name>A0A5C1PVL0_9BURK</name>
<dbReference type="EMBL" id="JBEPLS010000022">
    <property type="protein sequence ID" value="MET3605721.1"/>
    <property type="molecule type" value="Genomic_DNA"/>
</dbReference>
<dbReference type="AlphaFoldDB" id="A0A5C1PVL0"/>
<dbReference type="Proteomes" id="UP001549111">
    <property type="component" value="Unassembled WGS sequence"/>
</dbReference>
<protein>
    <submittedName>
        <fullName evidence="2">Uncharacterized protein</fullName>
    </submittedName>
</protein>
<dbReference type="RefSeq" id="WP_149502522.1">
    <property type="nucleotide sequence ID" value="NZ_CP035708.1"/>
</dbReference>
<evidence type="ECO:0000313" key="2">
    <source>
        <dbReference type="EMBL" id="QEM99762.1"/>
    </source>
</evidence>
<dbReference type="OrthoDB" id="981884at2"/>
<gene>
    <name evidence="1" type="ORF">ABIC99_003554</name>
    <name evidence="2" type="ORF">EWH46_02555</name>
</gene>
<organism evidence="2 3">
    <name type="scientific">Sphaerotilus sulfidivorans</name>
    <dbReference type="NCBI Taxonomy" id="639200"/>
    <lineage>
        <taxon>Bacteria</taxon>
        <taxon>Pseudomonadati</taxon>
        <taxon>Pseudomonadota</taxon>
        <taxon>Betaproteobacteria</taxon>
        <taxon>Burkholderiales</taxon>
        <taxon>Sphaerotilaceae</taxon>
        <taxon>Sphaerotilus</taxon>
    </lineage>
</organism>
<proteinExistence type="predicted"/>
<dbReference type="EMBL" id="CP035708">
    <property type="protein sequence ID" value="QEM99762.1"/>
    <property type="molecule type" value="Genomic_DNA"/>
</dbReference>
<sequence length="69" mass="7317">MTEATPVPSPSAADTPIPQDVQARRADILRIGNRAAAAVQEANRQRGIANWYSLRGRMVNDAVSAASGK</sequence>
<reference evidence="1 4" key="2">
    <citation type="submission" date="2024-06" db="EMBL/GenBank/DDBJ databases">
        <title>Genomic Encyclopedia of Type Strains, Phase IV (KMG-IV): sequencing the most valuable type-strain genomes for metagenomic binning, comparative biology and taxonomic classification.</title>
        <authorList>
            <person name="Goeker M."/>
        </authorList>
    </citation>
    <scope>NUCLEOTIDE SEQUENCE [LARGE SCALE GENOMIC DNA]</scope>
    <source>
        <strain evidence="1 4">D-501</strain>
    </source>
</reference>
<keyword evidence="4" id="KW-1185">Reference proteome</keyword>
<accession>A0A5C1PVL0</accession>
<reference evidence="2 3" key="1">
    <citation type="submission" date="2019-02" db="EMBL/GenBank/DDBJ databases">
        <title>Complete Genome Sequence and Methylome Analysis of Sphaerotilus natans subsp. sulfidivorans D-507.</title>
        <authorList>
            <person name="Fomenkov A."/>
            <person name="Gridneva E."/>
            <person name="Smolyakov D."/>
            <person name="Dubinina G."/>
            <person name="Vincze T."/>
            <person name="Grabovich M."/>
            <person name="Roberts R.J."/>
        </authorList>
    </citation>
    <scope>NUCLEOTIDE SEQUENCE [LARGE SCALE GENOMIC DNA]</scope>
    <source>
        <strain evidence="2 3">D-507</strain>
    </source>
</reference>
<dbReference type="Proteomes" id="UP000323522">
    <property type="component" value="Chromosome"/>
</dbReference>
<evidence type="ECO:0000313" key="1">
    <source>
        <dbReference type="EMBL" id="MET3605721.1"/>
    </source>
</evidence>